<name>A0A516KMW1_9CAUD</name>
<keyword evidence="1" id="KW-0449">Lipoprotein</keyword>
<reference evidence="1 2" key="1">
    <citation type="submission" date="2019-06" db="EMBL/GenBank/DDBJ databases">
        <authorList>
            <person name="Hertel R."/>
        </authorList>
    </citation>
    <scope>NUCLEOTIDE SEQUENCE [LARGE SCALE GENOMIC DNA]</scope>
</reference>
<proteinExistence type="predicted"/>
<dbReference type="EMBL" id="MN043729">
    <property type="protein sequence ID" value="QDP42920.1"/>
    <property type="molecule type" value="Genomic_DNA"/>
</dbReference>
<dbReference type="PROSITE" id="PS51257">
    <property type="entry name" value="PROKAR_LIPOPROTEIN"/>
    <property type="match status" value="1"/>
</dbReference>
<accession>A0A516KMW1</accession>
<protein>
    <submittedName>
        <fullName evidence="1">Putative membrane lipoprotein</fullName>
    </submittedName>
</protein>
<organism evidence="1 2">
    <name type="scientific">Bacillus phage vB_BmeM-Goe8</name>
    <dbReference type="NCBI Taxonomy" id="2593638"/>
    <lineage>
        <taxon>Viruses</taxon>
        <taxon>Duplodnaviria</taxon>
        <taxon>Heunggongvirae</taxon>
        <taxon>Uroviricota</taxon>
        <taxon>Caudoviricetes</taxon>
        <taxon>Herelleviridae</taxon>
        <taxon>Bastillevirinae</taxon>
        <taxon>Goettingenvirus</taxon>
        <taxon>Goettingenvirus goe8</taxon>
    </lineage>
</organism>
<gene>
    <name evidence="1" type="ORF">Goe8_c01470</name>
</gene>
<dbReference type="Proteomes" id="UP000317800">
    <property type="component" value="Segment"/>
</dbReference>
<keyword evidence="2" id="KW-1185">Reference proteome</keyword>
<sequence>MKRKLLVGTLLVGMMAASVGCQQVAKRFGGSITVDLPKDEKLVNVTWKNDSLWYLTRPMTKSDKEETYKFKEDSNFGVLEGTVIVKEHKEGK</sequence>
<evidence type="ECO:0000313" key="1">
    <source>
        <dbReference type="EMBL" id="QDP42920.1"/>
    </source>
</evidence>
<evidence type="ECO:0000313" key="2">
    <source>
        <dbReference type="Proteomes" id="UP000317800"/>
    </source>
</evidence>